<evidence type="ECO:0000313" key="3">
    <source>
        <dbReference type="Proteomes" id="UP000187455"/>
    </source>
</evidence>
<dbReference type="Proteomes" id="UP000187455">
    <property type="component" value="Unassembled WGS sequence"/>
</dbReference>
<dbReference type="OrthoDB" id="6513042at2759"/>
<dbReference type="EMBL" id="LSSL01002213">
    <property type="protein sequence ID" value="OLY81738.1"/>
    <property type="molecule type" value="Genomic_DNA"/>
</dbReference>
<accession>A0A1R0GY13</accession>
<comment type="caution">
    <text evidence="2">The sequence shown here is derived from an EMBL/GenBank/DDBJ whole genome shotgun (WGS) entry which is preliminary data.</text>
</comment>
<feature type="domain" description="5'-3' DNA helicase ZGRF1-like N-terminal" evidence="1">
    <location>
        <begin position="4"/>
        <end position="73"/>
    </location>
</feature>
<organism evidence="2 3">
    <name type="scientific">Smittium mucronatum</name>
    <dbReference type="NCBI Taxonomy" id="133383"/>
    <lineage>
        <taxon>Eukaryota</taxon>
        <taxon>Fungi</taxon>
        <taxon>Fungi incertae sedis</taxon>
        <taxon>Zoopagomycota</taxon>
        <taxon>Kickxellomycotina</taxon>
        <taxon>Harpellomycetes</taxon>
        <taxon>Harpellales</taxon>
        <taxon>Legeriomycetaceae</taxon>
        <taxon>Smittium</taxon>
    </lineage>
</organism>
<sequence length="270" mass="30607">MSSSFKSLYTVQKHKKQGVIWKDGLVIFNSEEKKLILKDDENEVLSTYRVKVKDIIEEGSDIDIGKYLVQIDSPILEKGVALPVKKPEQLPPKARSILKRNSNFVSPFSKKKPPSSNKMTEAPEAHIVQKVKDEKENLDSEVPDSNIIPIQKLPPKPKQIKPPLKFSAPTRTGVVSGNGACNYLSFPDQKTYLSKDKTSRKLDIQTSFYSGLLFYEDCKISFSHFPTFKIEQQNKPTEIQSKSIILNLSRKDKSSKYNKGNVFIALDLFL</sequence>
<evidence type="ECO:0000313" key="2">
    <source>
        <dbReference type="EMBL" id="OLY81738.1"/>
    </source>
</evidence>
<dbReference type="AlphaFoldDB" id="A0A1R0GY13"/>
<protein>
    <recommendedName>
        <fullName evidence="1">5'-3' DNA helicase ZGRF1-like N-terminal domain-containing protein</fullName>
    </recommendedName>
</protein>
<evidence type="ECO:0000259" key="1">
    <source>
        <dbReference type="Pfam" id="PF10382"/>
    </source>
</evidence>
<reference evidence="2 3" key="1">
    <citation type="journal article" date="2016" name="Mol. Biol. Evol.">
        <title>Genome-Wide Survey of Gut Fungi (Harpellales) Reveals the First Horizontally Transferred Ubiquitin Gene from a Mosquito Host.</title>
        <authorList>
            <person name="Wang Y."/>
            <person name="White M.M."/>
            <person name="Kvist S."/>
            <person name="Moncalvo J.M."/>
        </authorList>
    </citation>
    <scope>NUCLEOTIDE SEQUENCE [LARGE SCALE GENOMIC DNA]</scope>
    <source>
        <strain evidence="2 3">ALG-7-W6</strain>
    </source>
</reference>
<name>A0A1R0GY13_9FUNG</name>
<keyword evidence="3" id="KW-1185">Reference proteome</keyword>
<dbReference type="InterPro" id="IPR018838">
    <property type="entry name" value="ZGRF1-like_N"/>
</dbReference>
<dbReference type="Pfam" id="PF10382">
    <property type="entry name" value="ZGRF1-like_N"/>
    <property type="match status" value="1"/>
</dbReference>
<gene>
    <name evidence="2" type="ORF">AYI68_g4153</name>
</gene>
<proteinExistence type="predicted"/>